<organism evidence="7 8">
    <name type="scientific">Metschnikowia bicuspidata var. bicuspidata NRRL YB-4993</name>
    <dbReference type="NCBI Taxonomy" id="869754"/>
    <lineage>
        <taxon>Eukaryota</taxon>
        <taxon>Fungi</taxon>
        <taxon>Dikarya</taxon>
        <taxon>Ascomycota</taxon>
        <taxon>Saccharomycotina</taxon>
        <taxon>Pichiomycetes</taxon>
        <taxon>Metschnikowiaceae</taxon>
        <taxon>Metschnikowia</taxon>
    </lineage>
</organism>
<name>A0A1A0HDN4_9ASCO</name>
<dbReference type="GO" id="GO:0005524">
    <property type="term" value="F:ATP binding"/>
    <property type="evidence" value="ECO:0007669"/>
    <property type="project" value="UniProtKB-KW"/>
</dbReference>
<dbReference type="AlphaFoldDB" id="A0A1A0HDN4"/>
<dbReference type="OrthoDB" id="6372431at2759"/>
<evidence type="ECO:0008006" key="9">
    <source>
        <dbReference type="Google" id="ProtNLM"/>
    </source>
</evidence>
<feature type="compositionally biased region" description="Basic and acidic residues" evidence="5">
    <location>
        <begin position="466"/>
        <end position="496"/>
    </location>
</feature>
<proteinExistence type="inferred from homology"/>
<evidence type="ECO:0000256" key="5">
    <source>
        <dbReference type="SAM" id="MobiDB-lite"/>
    </source>
</evidence>
<dbReference type="GO" id="GO:0017111">
    <property type="term" value="F:ribonucleoside triphosphate phosphatase activity"/>
    <property type="evidence" value="ECO:0007669"/>
    <property type="project" value="TreeGrafter"/>
</dbReference>
<dbReference type="RefSeq" id="XP_018712503.1">
    <property type="nucleotide sequence ID" value="XM_018854507.1"/>
</dbReference>
<sequence length="723" mass="75196">MSHQYGIVIDSGSSGSRVHVYRWPAPAAQNTAATAAQQAAVRHAPPAVSQDPGWTMKISPGVASFASRPRAVWKLHYRQLVRFAEAIVPAAQLATTPVYILSTGGMRLLPARQRQAILAETCRAVQRHSRLLVASCAEHVQTIDGAAEGVYGWVALNQLLGVFARGAGAPETARSVGFLDMGGASAQVAFEPGAAARRRHADALATVTLRLVDGHAQQWRVFVQTWLGFGANEGRRRHLQQLVSLAAAAAGGAPPAVVPDPCMPKGSVFQLQPDGAPEHTVEGTGDYAQCARAVYPLLMKHVPCAAQPCLFNGVHGPRMDFAAARFVGVAEYWYTAHDVLHSGGEYTAAGFVAKTRAFCESPWATVLDNQRRGVYGDVSAAQLQAACFKAAWVASVLHEGLGLPRLGGLRGIDGAGIDGAGIDGAGIDGAGIDGAGINGAGIDEAGFEGDGIDGAGSDGAGSEGEDSLRDGSAPRDENGLRDENGSEGEDGLRDDAAPGLPRHVPFMSANAIDGIEISWTLGKMLLVAAAQIEPADDAVVGVVPSTMALRALSDSDDDSDDDPAAVSVPGLVHVALAAAVVYFVYRVLRKALASQRRRLGGADAAVPRALRGALAHARGSLPRFCGPPLGRALDFFERRRHDGACSDLEEGRGGRAVSPRATVLRTRSTASFGDALPGGLRGGEFMSKPFANPKSAGFVGAPHGPRDVPLKLLSSGSVGRLGL</sequence>
<evidence type="ECO:0000256" key="2">
    <source>
        <dbReference type="ARBA" id="ARBA00022801"/>
    </source>
</evidence>
<evidence type="ECO:0000256" key="6">
    <source>
        <dbReference type="SAM" id="Phobius"/>
    </source>
</evidence>
<evidence type="ECO:0000313" key="7">
    <source>
        <dbReference type="EMBL" id="OBA22007.1"/>
    </source>
</evidence>
<accession>A0A1A0HDN4</accession>
<dbReference type="GO" id="GO:0006256">
    <property type="term" value="P:UDP catabolic process"/>
    <property type="evidence" value="ECO:0007669"/>
    <property type="project" value="TreeGrafter"/>
</dbReference>
<gene>
    <name evidence="7" type="ORF">METBIDRAFT_144634</name>
</gene>
<dbReference type="InterPro" id="IPR000407">
    <property type="entry name" value="GDA1_CD39_NTPase"/>
</dbReference>
<dbReference type="STRING" id="869754.A0A1A0HDN4"/>
<evidence type="ECO:0000256" key="4">
    <source>
        <dbReference type="PIRSR" id="PIRSR600407-2"/>
    </source>
</evidence>
<feature type="binding site" evidence="4">
    <location>
        <begin position="183"/>
        <end position="187"/>
    </location>
    <ligand>
        <name>ATP</name>
        <dbReference type="ChEBI" id="CHEBI:30616"/>
    </ligand>
</feature>
<keyword evidence="4" id="KW-0547">Nucleotide-binding</keyword>
<dbReference type="Pfam" id="PF01150">
    <property type="entry name" value="GDA1_CD39"/>
    <property type="match status" value="1"/>
</dbReference>
<feature type="transmembrane region" description="Helical" evidence="6">
    <location>
        <begin position="570"/>
        <end position="588"/>
    </location>
</feature>
<dbReference type="Gene3D" id="3.30.420.40">
    <property type="match status" value="1"/>
</dbReference>
<reference evidence="7 8" key="1">
    <citation type="submission" date="2016-05" db="EMBL/GenBank/DDBJ databases">
        <title>Comparative genomics of biotechnologically important yeasts.</title>
        <authorList>
            <consortium name="DOE Joint Genome Institute"/>
            <person name="Riley R."/>
            <person name="Haridas S."/>
            <person name="Wolfe K.H."/>
            <person name="Lopes M.R."/>
            <person name="Hittinger C.T."/>
            <person name="Goker M."/>
            <person name="Salamov A."/>
            <person name="Wisecaver J."/>
            <person name="Long T.M."/>
            <person name="Aerts A.L."/>
            <person name="Barry K."/>
            <person name="Choi C."/>
            <person name="Clum A."/>
            <person name="Coughlan A.Y."/>
            <person name="Deshpande S."/>
            <person name="Douglass A.P."/>
            <person name="Hanson S.J."/>
            <person name="Klenk H.-P."/>
            <person name="LaButti K."/>
            <person name="Lapidus A."/>
            <person name="Lindquist E."/>
            <person name="Lipzen A."/>
            <person name="Meier-kolthoff J.P."/>
            <person name="Ohm R.A."/>
            <person name="Otillar R.P."/>
            <person name="Pangilinan J."/>
            <person name="Peng Y."/>
            <person name="Rokas A."/>
            <person name="Rosa C.A."/>
            <person name="Scheuner C."/>
            <person name="Sibirny A.A."/>
            <person name="Slot J.C."/>
            <person name="Stielow J.B."/>
            <person name="Sun H."/>
            <person name="Kurtzman C.P."/>
            <person name="Blackwell M."/>
            <person name="Grigoriev I.V."/>
            <person name="Jeffries T.W."/>
        </authorList>
    </citation>
    <scope>NUCLEOTIDE SEQUENCE [LARGE SCALE GENOMIC DNA]</scope>
    <source>
        <strain evidence="7 8">NRRL YB-4993</strain>
    </source>
</reference>
<protein>
    <recommendedName>
        <fullName evidence="9">Nucleoside phosphatase GDA1/CD39</fullName>
    </recommendedName>
</protein>
<evidence type="ECO:0000256" key="3">
    <source>
        <dbReference type="PIRSR" id="PIRSR600407-1"/>
    </source>
</evidence>
<dbReference type="GO" id="GO:0016020">
    <property type="term" value="C:membrane"/>
    <property type="evidence" value="ECO:0007669"/>
    <property type="project" value="TreeGrafter"/>
</dbReference>
<evidence type="ECO:0000256" key="1">
    <source>
        <dbReference type="ARBA" id="ARBA00009283"/>
    </source>
</evidence>
<feature type="compositionally biased region" description="Gly residues" evidence="5">
    <location>
        <begin position="452"/>
        <end position="462"/>
    </location>
</feature>
<dbReference type="GO" id="GO:0045134">
    <property type="term" value="F:UDP phosphatase activity"/>
    <property type="evidence" value="ECO:0007669"/>
    <property type="project" value="TreeGrafter"/>
</dbReference>
<evidence type="ECO:0000313" key="8">
    <source>
        <dbReference type="Proteomes" id="UP000092555"/>
    </source>
</evidence>
<dbReference type="GO" id="GO:0046036">
    <property type="term" value="P:CTP metabolic process"/>
    <property type="evidence" value="ECO:0007669"/>
    <property type="project" value="TreeGrafter"/>
</dbReference>
<keyword evidence="4" id="KW-0067">ATP-binding</keyword>
<feature type="active site" description="Proton acceptor" evidence="3">
    <location>
        <position position="148"/>
    </location>
</feature>
<dbReference type="GO" id="GO:0005794">
    <property type="term" value="C:Golgi apparatus"/>
    <property type="evidence" value="ECO:0007669"/>
    <property type="project" value="TreeGrafter"/>
</dbReference>
<keyword evidence="6" id="KW-0812">Transmembrane</keyword>
<dbReference type="Proteomes" id="UP000092555">
    <property type="component" value="Unassembled WGS sequence"/>
</dbReference>
<feature type="region of interest" description="Disordered" evidence="5">
    <location>
        <begin position="448"/>
        <end position="499"/>
    </location>
</feature>
<dbReference type="PANTHER" id="PTHR11782">
    <property type="entry name" value="ADENOSINE/GUANOSINE DIPHOSPHATASE"/>
    <property type="match status" value="1"/>
</dbReference>
<dbReference type="Gene3D" id="3.30.420.150">
    <property type="entry name" value="Exopolyphosphatase. Domain 2"/>
    <property type="match status" value="1"/>
</dbReference>
<keyword evidence="8" id="KW-1185">Reference proteome</keyword>
<keyword evidence="6" id="KW-0472">Membrane</keyword>
<dbReference type="GeneID" id="30027483"/>
<comment type="caution">
    <text evidence="7">The sequence shown here is derived from an EMBL/GenBank/DDBJ whole genome shotgun (WGS) entry which is preliminary data.</text>
</comment>
<dbReference type="EMBL" id="LXTC01000002">
    <property type="protein sequence ID" value="OBA22007.1"/>
    <property type="molecule type" value="Genomic_DNA"/>
</dbReference>
<comment type="similarity">
    <text evidence="1">Belongs to the GDA1/CD39 NTPase family.</text>
</comment>
<dbReference type="PANTHER" id="PTHR11782:SF121">
    <property type="entry name" value="NUCLEOSIDE-DIPHOSPHATASE MIG-23"/>
    <property type="match status" value="1"/>
</dbReference>
<keyword evidence="6" id="KW-1133">Transmembrane helix</keyword>
<keyword evidence="2" id="KW-0378">Hydrolase</keyword>
<dbReference type="GO" id="GO:0004382">
    <property type="term" value="F:GDP phosphatase activity"/>
    <property type="evidence" value="ECO:0007669"/>
    <property type="project" value="TreeGrafter"/>
</dbReference>